<evidence type="ECO:0000259" key="2">
    <source>
        <dbReference type="Pfam" id="PF24747"/>
    </source>
</evidence>
<feature type="domain" description="GIR1-like zinc ribbon" evidence="2">
    <location>
        <begin position="149"/>
        <end position="179"/>
    </location>
</feature>
<reference evidence="3" key="1">
    <citation type="submission" date="2017-07" db="EMBL/GenBank/DDBJ databases">
        <title>Taro Niue Genome Assembly and Annotation.</title>
        <authorList>
            <person name="Atibalentja N."/>
            <person name="Keating K."/>
            <person name="Fields C.J."/>
        </authorList>
    </citation>
    <scope>NUCLEOTIDE SEQUENCE</scope>
    <source>
        <strain evidence="3">Niue_2</strain>
        <tissue evidence="3">Leaf</tissue>
    </source>
</reference>
<accession>A0A843XSL5</accession>
<name>A0A843XSL5_COLES</name>
<keyword evidence="4" id="KW-1185">Reference proteome</keyword>
<dbReference type="AlphaFoldDB" id="A0A843XSL5"/>
<dbReference type="Proteomes" id="UP000652761">
    <property type="component" value="Unassembled WGS sequence"/>
</dbReference>
<dbReference type="InterPro" id="IPR055281">
    <property type="entry name" value="GIR1-2/SIED1"/>
</dbReference>
<organism evidence="3 4">
    <name type="scientific">Colocasia esculenta</name>
    <name type="common">Wild taro</name>
    <name type="synonym">Arum esculentum</name>
    <dbReference type="NCBI Taxonomy" id="4460"/>
    <lineage>
        <taxon>Eukaryota</taxon>
        <taxon>Viridiplantae</taxon>
        <taxon>Streptophyta</taxon>
        <taxon>Embryophyta</taxon>
        <taxon>Tracheophyta</taxon>
        <taxon>Spermatophyta</taxon>
        <taxon>Magnoliopsida</taxon>
        <taxon>Liliopsida</taxon>
        <taxon>Araceae</taxon>
        <taxon>Aroideae</taxon>
        <taxon>Colocasieae</taxon>
        <taxon>Colocasia</taxon>
    </lineage>
</organism>
<feature type="region of interest" description="Disordered" evidence="1">
    <location>
        <begin position="74"/>
        <end position="146"/>
    </location>
</feature>
<evidence type="ECO:0000313" key="4">
    <source>
        <dbReference type="Proteomes" id="UP000652761"/>
    </source>
</evidence>
<feature type="compositionally biased region" description="Low complexity" evidence="1">
    <location>
        <begin position="74"/>
        <end position="136"/>
    </location>
</feature>
<proteinExistence type="predicted"/>
<gene>
    <name evidence="3" type="ORF">Taro_056090</name>
</gene>
<dbReference type="OrthoDB" id="1939260at2759"/>
<dbReference type="PANTHER" id="PTHR33177">
    <property type="entry name" value="PUTATIVE-RELATED"/>
    <property type="match status" value="1"/>
</dbReference>
<comment type="caution">
    <text evidence="3">The sequence shown here is derived from an EMBL/GenBank/DDBJ whole genome shotgun (WGS) entry which is preliminary data.</text>
</comment>
<protein>
    <recommendedName>
        <fullName evidence="2">GIR1-like zinc ribbon domain-containing protein</fullName>
    </recommendedName>
</protein>
<dbReference type="EMBL" id="NMUH01014783">
    <property type="protein sequence ID" value="MQM23028.1"/>
    <property type="molecule type" value="Genomic_DNA"/>
</dbReference>
<evidence type="ECO:0000256" key="1">
    <source>
        <dbReference type="SAM" id="MobiDB-lite"/>
    </source>
</evidence>
<dbReference type="PANTHER" id="PTHR33177:SF20">
    <property type="entry name" value="OS08G0102250 PROTEIN"/>
    <property type="match status" value="1"/>
</dbReference>
<dbReference type="InterPro" id="IPR056440">
    <property type="entry name" value="Zn-ribbon_GIR1"/>
</dbReference>
<evidence type="ECO:0000313" key="3">
    <source>
        <dbReference type="EMBL" id="MQM23028.1"/>
    </source>
</evidence>
<sequence>MPSSRGGAMPHECFQGDGIQHRAPRCLAFVCCEPDASPSQLLLSNSARAQGRRSPLEREQLTEGALPLQAQLAAGGQAMEGQAPARNARGAAGNRRPDQATAPVVVAAARRASSSSTSQGSSYSSASSSVTSDASSPIGGGEVEAGSPAMVLRGCPRCFMYVMVQVQRQRCPRCNTSALVRLFDG</sequence>
<dbReference type="Pfam" id="PF24747">
    <property type="entry name" value="Zn-ribbon_GIR1"/>
    <property type="match status" value="1"/>
</dbReference>